<sequence length="108" mass="10723">MPAAAKGSSGPTVGDVAAGGAAVAGAMSVSVRLRVCTGGDLQVIAAGSGAVRQRGGGGRGRPSVPYTMSGSVGAGALVGWDRPRSVDRHRIPVWGTTQHCHEGRAVTF</sequence>
<comment type="caution">
    <text evidence="1">The sequence shown here is derived from an EMBL/GenBank/DDBJ whole genome shotgun (WGS) entry which is preliminary data.</text>
</comment>
<keyword evidence="2" id="KW-1185">Reference proteome</keyword>
<protein>
    <submittedName>
        <fullName evidence="1">Uncharacterized protein</fullName>
    </submittedName>
</protein>
<reference evidence="1 2" key="1">
    <citation type="journal article" date="2019" name="Int. J. Syst. Evol. Microbiol.">
        <title>The Global Catalogue of Microorganisms (GCM) 10K type strain sequencing project: providing services to taxonomists for standard genome sequencing and annotation.</title>
        <authorList>
            <consortium name="The Broad Institute Genomics Platform"/>
            <consortium name="The Broad Institute Genome Sequencing Center for Infectious Disease"/>
            <person name="Wu L."/>
            <person name="Ma J."/>
        </authorList>
    </citation>
    <scope>NUCLEOTIDE SEQUENCE [LARGE SCALE GENOMIC DNA]</scope>
    <source>
        <strain evidence="1 2">JCM 12696</strain>
    </source>
</reference>
<proteinExistence type="predicted"/>
<dbReference type="EMBL" id="BAAAKV010000022">
    <property type="protein sequence ID" value="GAA1169132.1"/>
    <property type="molecule type" value="Genomic_DNA"/>
</dbReference>
<dbReference type="Proteomes" id="UP001501371">
    <property type="component" value="Unassembled WGS sequence"/>
</dbReference>
<evidence type="ECO:0000313" key="2">
    <source>
        <dbReference type="Proteomes" id="UP001501371"/>
    </source>
</evidence>
<organism evidence="1 2">
    <name type="scientific">Streptomyces hebeiensis</name>
    <dbReference type="NCBI Taxonomy" id="229486"/>
    <lineage>
        <taxon>Bacteria</taxon>
        <taxon>Bacillati</taxon>
        <taxon>Actinomycetota</taxon>
        <taxon>Actinomycetes</taxon>
        <taxon>Kitasatosporales</taxon>
        <taxon>Streptomycetaceae</taxon>
        <taxon>Streptomyces</taxon>
    </lineage>
</organism>
<evidence type="ECO:0000313" key="1">
    <source>
        <dbReference type="EMBL" id="GAA1169132.1"/>
    </source>
</evidence>
<gene>
    <name evidence="1" type="ORF">GCM10009654_27930</name>
</gene>
<accession>A0ABN1UTY0</accession>
<name>A0ABN1UTY0_9ACTN</name>